<feature type="region of interest" description="Disordered" evidence="1">
    <location>
        <begin position="520"/>
        <end position="568"/>
    </location>
</feature>
<dbReference type="PANTHER" id="PTHR42085">
    <property type="entry name" value="F-BOX DOMAIN-CONTAINING PROTEIN"/>
    <property type="match status" value="1"/>
</dbReference>
<keyword evidence="3" id="KW-1185">Reference proteome</keyword>
<comment type="caution">
    <text evidence="2">The sequence shown here is derived from an EMBL/GenBank/DDBJ whole genome shotgun (WGS) entry which is preliminary data.</text>
</comment>
<gene>
    <name evidence="2" type="ORF">ALECFALPRED_001468</name>
</gene>
<dbReference type="OrthoDB" id="5326588at2759"/>
<proteinExistence type="predicted"/>
<reference evidence="2" key="1">
    <citation type="submission" date="2021-03" db="EMBL/GenBank/DDBJ databases">
        <authorList>
            <person name="Tagirdzhanova G."/>
        </authorList>
    </citation>
    <scope>NUCLEOTIDE SEQUENCE</scope>
</reference>
<dbReference type="AlphaFoldDB" id="A0A8H3PLJ5"/>
<accession>A0A8H3PLJ5</accession>
<protein>
    <submittedName>
        <fullName evidence="2">Uncharacterized protein</fullName>
    </submittedName>
</protein>
<dbReference type="PANTHER" id="PTHR42085:SF2">
    <property type="entry name" value="F-BOX DOMAIN-CONTAINING PROTEIN"/>
    <property type="match status" value="1"/>
</dbReference>
<dbReference type="Proteomes" id="UP000664203">
    <property type="component" value="Unassembled WGS sequence"/>
</dbReference>
<evidence type="ECO:0000313" key="2">
    <source>
        <dbReference type="EMBL" id="CAF9943835.1"/>
    </source>
</evidence>
<feature type="region of interest" description="Disordered" evidence="1">
    <location>
        <begin position="1"/>
        <end position="24"/>
    </location>
</feature>
<organism evidence="2 3">
    <name type="scientific">Alectoria fallacina</name>
    <dbReference type="NCBI Taxonomy" id="1903189"/>
    <lineage>
        <taxon>Eukaryota</taxon>
        <taxon>Fungi</taxon>
        <taxon>Dikarya</taxon>
        <taxon>Ascomycota</taxon>
        <taxon>Pezizomycotina</taxon>
        <taxon>Lecanoromycetes</taxon>
        <taxon>OSLEUM clade</taxon>
        <taxon>Lecanoromycetidae</taxon>
        <taxon>Lecanorales</taxon>
        <taxon>Lecanorineae</taxon>
        <taxon>Parmeliaceae</taxon>
        <taxon>Alectoria</taxon>
    </lineage>
</organism>
<name>A0A8H3PLJ5_9LECA</name>
<sequence length="876" mass="100803">MNTETALGDAALSAAPSKHTTPNLPSPTANFPFLTLPAEIRLLIYSDLLIRTRIPELSFCPGSPPASPPHTPIPTPASSSIHPAILRTSKAIHREALPILYTDNIFELLCIFGEPGKQHLWRRAAGPSPHLFACPNPRASTLLRRVFLTYIGIGLKRSDVEQFPVCWPEIEREIEQLYPNVESIFLHFHEPYSYSVCLKLVRRRKSQRAEAGRALDFMGGVDARQTREGNAVCYGLGIRHILEDLCTAIAHYESFGQMRNTDFAVQAVRWGCGFRKLRPDWEEFDHGDIYLGLYASYKRRNARLDALDASPPDYLAKSSIALANQNFEDIESEEVLQELYGHLSLKNALFERVIRARKLHRRRFFSLNVDYGHQHYLDTLSNRKFIVMRALERLERRTAEVLYKKHKWFSWVRQVQDLEETQRESEKKRVKKEAALFKRHVKDRQLRMRDLRAREDAKRSEAFLEEAYKERMSEEEEDAHWDPIEDVIEVERGNYIDLIQHILLMTEDTSGDQEIKVPESALNGDAEARPSVESNVPKSSKKAKESKQKVLTNGSDRPLPYKAAHDTASQVRRRLKEGVKLSYTSGMHVAGTIDNPIELKDKTAPFPDEEIDELLQDMADVKHLLFCRLLLAHATVLPAAIKANGVDEFLNNKEVTDTDLRDLAIKMDNSGLQEIRDACADLGRGEEEEDDEGVGAEEDPDIDKAVAKMEKTRLSEDMERFRQKNIRPSRKLPESWVPKREKQAEHHQMLQQRFEDQSNPEDKGKTWIDFGDVDDEGKFKSKKMRVKICGRYIYNYPSEKAISRGGWLQFCLIAKDSNLHDAIKLCRHWDEFFDLTVLANFQYFPAASWLRWKGDRLRQQQLQLVKSLDFLNCPGE</sequence>
<evidence type="ECO:0000313" key="3">
    <source>
        <dbReference type="Proteomes" id="UP000664203"/>
    </source>
</evidence>
<evidence type="ECO:0000256" key="1">
    <source>
        <dbReference type="SAM" id="MobiDB-lite"/>
    </source>
</evidence>
<dbReference type="EMBL" id="CAJPDR010001344">
    <property type="protein sequence ID" value="CAF9943835.1"/>
    <property type="molecule type" value="Genomic_DNA"/>
</dbReference>
<dbReference type="InterPro" id="IPR038883">
    <property type="entry name" value="AN11006-like"/>
</dbReference>